<reference evidence="2 3" key="1">
    <citation type="submission" date="2020-09" db="EMBL/GenBank/DDBJ databases">
        <title>Sinomicrobium weinanense sp. nov., a halophilic bacteria isolated from saline-alkali soil.</title>
        <authorList>
            <person name="Wu P."/>
            <person name="Ren H."/>
            <person name="Mei Y."/>
            <person name="Liang Y."/>
            <person name="Chen Z."/>
        </authorList>
    </citation>
    <scope>NUCLEOTIDE SEQUENCE [LARGE SCALE GENOMIC DNA]</scope>
    <source>
        <strain evidence="2 3">FJxs</strain>
    </source>
</reference>
<evidence type="ECO:0008006" key="4">
    <source>
        <dbReference type="Google" id="ProtNLM"/>
    </source>
</evidence>
<proteinExistence type="predicted"/>
<gene>
    <name evidence="2" type="ORF">IBL28_09210</name>
</gene>
<dbReference type="AlphaFoldDB" id="A0A926JRP7"/>
<comment type="caution">
    <text evidence="2">The sequence shown here is derived from an EMBL/GenBank/DDBJ whole genome shotgun (WGS) entry which is preliminary data.</text>
</comment>
<protein>
    <recommendedName>
        <fullName evidence="4">Acyloxyacyl hydrolase</fullName>
    </recommendedName>
</protein>
<dbReference type="RefSeq" id="WP_187965294.1">
    <property type="nucleotide sequence ID" value="NZ_JACVDC010000021.1"/>
</dbReference>
<feature type="signal peptide" evidence="1">
    <location>
        <begin position="1"/>
        <end position="20"/>
    </location>
</feature>
<evidence type="ECO:0000313" key="3">
    <source>
        <dbReference type="Proteomes" id="UP000653730"/>
    </source>
</evidence>
<evidence type="ECO:0000313" key="2">
    <source>
        <dbReference type="EMBL" id="MBC9796144.1"/>
    </source>
</evidence>
<accession>A0A926JRP7</accession>
<dbReference type="Proteomes" id="UP000653730">
    <property type="component" value="Unassembled WGS sequence"/>
</dbReference>
<dbReference type="EMBL" id="JACVDC010000021">
    <property type="protein sequence ID" value="MBC9796144.1"/>
    <property type="molecule type" value="Genomic_DNA"/>
</dbReference>
<name>A0A926JRP7_9FLAO</name>
<keyword evidence="1" id="KW-0732">Signal</keyword>
<sequence>MKHFLLLCCFWIATCAVITAQTTIKVPVENTIKTPTDDSIVIRSDHSFKEWTAIAGIRQWDHTFIELGAAYMAGNGSRCAFGYRYYGIGLSADYNPFDRRGGLHLSGWTNGFMGLIVGGDINTYTDFHSYNLGLKPFIGLDWERRFTLTYGYNFQVVDNNLSGINGHVLSLQYRFSLKSSREKI</sequence>
<feature type="chain" id="PRO_5037647828" description="Acyloxyacyl hydrolase" evidence="1">
    <location>
        <begin position="21"/>
        <end position="184"/>
    </location>
</feature>
<evidence type="ECO:0000256" key="1">
    <source>
        <dbReference type="SAM" id="SignalP"/>
    </source>
</evidence>
<organism evidence="2 3">
    <name type="scientific">Sinomicrobium weinanense</name>
    <dbReference type="NCBI Taxonomy" id="2842200"/>
    <lineage>
        <taxon>Bacteria</taxon>
        <taxon>Pseudomonadati</taxon>
        <taxon>Bacteroidota</taxon>
        <taxon>Flavobacteriia</taxon>
        <taxon>Flavobacteriales</taxon>
        <taxon>Flavobacteriaceae</taxon>
        <taxon>Sinomicrobium</taxon>
    </lineage>
</organism>
<keyword evidence="3" id="KW-1185">Reference proteome</keyword>